<name>A0A1B8B4Z7_FUSPO</name>
<dbReference type="Pfam" id="PF00646">
    <property type="entry name" value="F-box"/>
    <property type="match status" value="1"/>
</dbReference>
<dbReference type="Proteomes" id="UP000091967">
    <property type="component" value="Unassembled WGS sequence"/>
</dbReference>
<evidence type="ECO:0000313" key="3">
    <source>
        <dbReference type="EMBL" id="OBS27803.1"/>
    </source>
</evidence>
<evidence type="ECO:0000256" key="1">
    <source>
        <dbReference type="SAM" id="MobiDB-lite"/>
    </source>
</evidence>
<dbReference type="SMART" id="SM00256">
    <property type="entry name" value="FBOX"/>
    <property type="match status" value="1"/>
</dbReference>
<proteinExistence type="predicted"/>
<dbReference type="InterPro" id="IPR001810">
    <property type="entry name" value="F-box_dom"/>
</dbReference>
<dbReference type="Gene3D" id="1.20.1280.50">
    <property type="match status" value="1"/>
</dbReference>
<sequence length="598" mass="68863">MNVHNTRKEELDRLFADLSPWDILYLRRKIDATSITFADIQDLPPELICTVLSYLDFDDYQYCMKVCRKWRKIWTQGTVLTQALRQFFPGLQLTYPEMSPQDLYVREVQKHAKWRQPNCSHTWVPWNMGSSDVFLDPPEFAQPMRQSNNVPWHFQYNKSKLAWQSTPRTFIVDDLRTRQRLRFLPPGSVMTGTEFQSAALSDELLVLFELNSKGRTVHIVHLQTREWKQLTLPTALKHAYLESKVVYFVTQTAQIVYFTWGGILKQLDPTKLEYPLGVESIIGGEPKVLLHPTNDDVAFVVRAFSHNYGDKRLCSFIVTKFEDGKATWQTTESIANPLQNPKSDCKDYSWAVVSLICRKSDDHGTYCIGVYRIQKSETSRLELCPCCEPRTRKGDWGVVTFNVLTQTFQQHEYLSTRSDILWDADTRNPLVDRNLMKLENVHVWNNDLLLAATKTFDDHKSEIYLQTLHPLGNHQTLSPEWAPVCVSCILHIGANQLFQDDDFVILPTLGGMTIYKPSKTPSRGVVIDDSWEFAHLARSQLIYSLASMSEMLELKHDEMGCGLTTRNERSRGQPDSPQIVASMDQLSPDSTDAEDHND</sequence>
<feature type="domain" description="F-box" evidence="2">
    <location>
        <begin position="37"/>
        <end position="83"/>
    </location>
</feature>
<evidence type="ECO:0000313" key="4">
    <source>
        <dbReference type="Proteomes" id="UP000091967"/>
    </source>
</evidence>
<dbReference type="STRING" id="36050.A0A1B8B4Z7"/>
<dbReference type="PROSITE" id="PS50181">
    <property type="entry name" value="FBOX"/>
    <property type="match status" value="1"/>
</dbReference>
<dbReference type="SUPFAM" id="SSF81383">
    <property type="entry name" value="F-box domain"/>
    <property type="match status" value="1"/>
</dbReference>
<organism evidence="3 4">
    <name type="scientific">Fusarium poae</name>
    <dbReference type="NCBI Taxonomy" id="36050"/>
    <lineage>
        <taxon>Eukaryota</taxon>
        <taxon>Fungi</taxon>
        <taxon>Dikarya</taxon>
        <taxon>Ascomycota</taxon>
        <taxon>Pezizomycotina</taxon>
        <taxon>Sordariomycetes</taxon>
        <taxon>Hypocreomycetidae</taxon>
        <taxon>Hypocreales</taxon>
        <taxon>Nectriaceae</taxon>
        <taxon>Fusarium</taxon>
    </lineage>
</organism>
<dbReference type="EMBL" id="LYXU01000001">
    <property type="protein sequence ID" value="OBS27803.1"/>
    <property type="molecule type" value="Genomic_DNA"/>
</dbReference>
<dbReference type="OMA" id="EYYTETH"/>
<feature type="region of interest" description="Disordered" evidence="1">
    <location>
        <begin position="563"/>
        <end position="598"/>
    </location>
</feature>
<gene>
    <name evidence="3" type="ORF">FPOA_01746</name>
</gene>
<protein>
    <recommendedName>
        <fullName evidence="2">F-box domain-containing protein</fullName>
    </recommendedName>
</protein>
<dbReference type="InterPro" id="IPR036047">
    <property type="entry name" value="F-box-like_dom_sf"/>
</dbReference>
<evidence type="ECO:0000259" key="2">
    <source>
        <dbReference type="PROSITE" id="PS50181"/>
    </source>
</evidence>
<accession>A0A1B8B4Z7</accession>
<dbReference type="AlphaFoldDB" id="A0A1B8B4Z7"/>
<dbReference type="CDD" id="cd09917">
    <property type="entry name" value="F-box_SF"/>
    <property type="match status" value="1"/>
</dbReference>
<reference evidence="3 4" key="1">
    <citation type="submission" date="2016-06" db="EMBL/GenBank/DDBJ databases">
        <title>Living apart together: crosstalk between the core and supernumerary genomes in a fungal plant pathogen.</title>
        <authorList>
            <person name="Vanheule A."/>
            <person name="Audenaert K."/>
            <person name="Warris S."/>
            <person name="Van De Geest H."/>
            <person name="Schijlen E."/>
            <person name="Hofte M."/>
            <person name="De Saeger S."/>
            <person name="Haesaert G."/>
            <person name="Waalwijk C."/>
            <person name="Van Der Lee T."/>
        </authorList>
    </citation>
    <scope>NUCLEOTIDE SEQUENCE [LARGE SCALE GENOMIC DNA]</scope>
    <source>
        <strain evidence="3 4">2516</strain>
    </source>
</reference>
<keyword evidence="4" id="KW-1185">Reference proteome</keyword>
<comment type="caution">
    <text evidence="3">The sequence shown here is derived from an EMBL/GenBank/DDBJ whole genome shotgun (WGS) entry which is preliminary data.</text>
</comment>